<evidence type="ECO:0000313" key="3">
    <source>
        <dbReference type="Proteomes" id="UP001620408"/>
    </source>
</evidence>
<evidence type="ECO:0000313" key="2">
    <source>
        <dbReference type="EMBL" id="MFK2918588.1"/>
    </source>
</evidence>
<sequence length="157" mass="17620">MRAEAILIQRPERQHPAQRMLFTTATLLAWALWASLWLPLVTLVAWLLGLRVSYVELVVREHSHGVQDLLTMLVIALACALTAAAWAGYNRLRYGHLRRRHRSLPADRTAIAGALGVQHATAAWMYTAPRMVLEFLEDGLIVHQQGVQQRVLRSAAA</sequence>
<organism evidence="2 3">
    <name type="scientific">Dyella koreensis</name>
    <dbReference type="NCBI Taxonomy" id="311235"/>
    <lineage>
        <taxon>Bacteria</taxon>
        <taxon>Pseudomonadati</taxon>
        <taxon>Pseudomonadota</taxon>
        <taxon>Gammaproteobacteria</taxon>
        <taxon>Lysobacterales</taxon>
        <taxon>Rhodanobacteraceae</taxon>
        <taxon>Dyella</taxon>
    </lineage>
</organism>
<proteinExistence type="predicted"/>
<keyword evidence="1" id="KW-1133">Transmembrane helix</keyword>
<dbReference type="Pfam" id="PF13994">
    <property type="entry name" value="PgaD"/>
    <property type="match status" value="1"/>
</dbReference>
<dbReference type="Proteomes" id="UP001620408">
    <property type="component" value="Unassembled WGS sequence"/>
</dbReference>
<dbReference type="EMBL" id="JADIKD010000011">
    <property type="protein sequence ID" value="MFK2918588.1"/>
    <property type="molecule type" value="Genomic_DNA"/>
</dbReference>
<accession>A0ABW8KA47</accession>
<keyword evidence="1" id="KW-0812">Transmembrane</keyword>
<feature type="transmembrane region" description="Helical" evidence="1">
    <location>
        <begin position="21"/>
        <end position="49"/>
    </location>
</feature>
<keyword evidence="1" id="KW-0472">Membrane</keyword>
<name>A0ABW8KA47_9GAMM</name>
<dbReference type="InterPro" id="IPR023829">
    <property type="entry name" value="PGA_PgaD"/>
</dbReference>
<feature type="transmembrane region" description="Helical" evidence="1">
    <location>
        <begin position="69"/>
        <end position="89"/>
    </location>
</feature>
<protein>
    <submittedName>
        <fullName evidence="2">Poly-beta-1,6-N-acetyl-D-glucosamine biosynthesis protein PgaD</fullName>
    </submittedName>
</protein>
<evidence type="ECO:0000256" key="1">
    <source>
        <dbReference type="SAM" id="Phobius"/>
    </source>
</evidence>
<dbReference type="NCBIfam" id="TIGR03940">
    <property type="entry name" value="PGA_PgaD"/>
    <property type="match status" value="1"/>
</dbReference>
<gene>
    <name evidence="2" type="primary">pgaD</name>
    <name evidence="2" type="ORF">ISS97_15040</name>
</gene>
<comment type="caution">
    <text evidence="2">The sequence shown here is derived from an EMBL/GenBank/DDBJ whole genome shotgun (WGS) entry which is preliminary data.</text>
</comment>
<reference evidence="2 3" key="1">
    <citation type="submission" date="2020-10" db="EMBL/GenBank/DDBJ databases">
        <title>Phylogeny of dyella-like bacteria.</title>
        <authorList>
            <person name="Fu J."/>
        </authorList>
    </citation>
    <scope>NUCLEOTIDE SEQUENCE [LARGE SCALE GENOMIC DNA]</scope>
    <source>
        <strain evidence="2 3">BB4</strain>
    </source>
</reference>
<dbReference type="RefSeq" id="WP_379985602.1">
    <property type="nucleotide sequence ID" value="NZ_JADIKD010000011.1"/>
</dbReference>
<keyword evidence="3" id="KW-1185">Reference proteome</keyword>